<feature type="compositionally biased region" description="Polar residues" evidence="5">
    <location>
        <begin position="410"/>
        <end position="423"/>
    </location>
</feature>
<evidence type="ECO:0000313" key="8">
    <source>
        <dbReference type="Proteomes" id="UP001168821"/>
    </source>
</evidence>
<evidence type="ECO:0000256" key="2">
    <source>
        <dbReference type="ARBA" id="ARBA00023125"/>
    </source>
</evidence>
<protein>
    <recommendedName>
        <fullName evidence="6">RFX-type winged-helix domain-containing protein</fullName>
    </recommendedName>
</protein>
<dbReference type="GO" id="GO:0005634">
    <property type="term" value="C:nucleus"/>
    <property type="evidence" value="ECO:0007669"/>
    <property type="project" value="UniProtKB-SubCell"/>
</dbReference>
<dbReference type="PROSITE" id="PS51526">
    <property type="entry name" value="RFX_DBD"/>
    <property type="match status" value="1"/>
</dbReference>
<feature type="region of interest" description="Disordered" evidence="5">
    <location>
        <begin position="1"/>
        <end position="49"/>
    </location>
</feature>
<feature type="region of interest" description="Disordered" evidence="5">
    <location>
        <begin position="562"/>
        <end position="647"/>
    </location>
</feature>
<dbReference type="Pfam" id="PF02257">
    <property type="entry name" value="RFX_DNA_binding"/>
    <property type="match status" value="1"/>
</dbReference>
<feature type="compositionally biased region" description="Low complexity" evidence="5">
    <location>
        <begin position="325"/>
        <end position="348"/>
    </location>
</feature>
<evidence type="ECO:0000313" key="7">
    <source>
        <dbReference type="EMBL" id="KAJ3647611.1"/>
    </source>
</evidence>
<feature type="domain" description="RFX-type winged-helix" evidence="6">
    <location>
        <begin position="105"/>
        <end position="180"/>
    </location>
</feature>
<dbReference type="InterPro" id="IPR003150">
    <property type="entry name" value="DNA-bd_RFX"/>
</dbReference>
<dbReference type="InterPro" id="IPR036388">
    <property type="entry name" value="WH-like_DNA-bd_sf"/>
</dbReference>
<feature type="region of interest" description="Disordered" evidence="5">
    <location>
        <begin position="408"/>
        <end position="443"/>
    </location>
</feature>
<sequence>MENPPWPTKYQQSGAGTDTTQDSLNNGEHNAAKDQNDNDKRDEHESPTISEKARQLIALILDQMKELTNAEKYLLYLKLFQISNVVDPLRQPLNPLGSRSEINRTISWIKTHLEEDAETSLPKQEVYEEYTLYCSQNQIKSLSQADFGKVMKQVYPKVRARRLGTRGNSRYCYSGLRRCLKLKPPKLPDLGDKPLSTEAPCTQSTLTAAAWLIVKEWSEFHFKVQFPSLQALARFLVVSHAVGVGTDAANQLTSATEAQMKEVCGAKGGTKHREMQLQLQKKIQQKNEVKERKRKMQSPKCDPKPSGKKSKTAPASVRVEETSPTLTGAGESSTSTSTGSTSTSPTQGKPICDKSLDFTQLPALPDFKSFQKPVCEQQQQQQQQQNGVGAASAAAAAKVAIPRLAASGLKAQQQQRSPLSSPKKQVKNAKYKAIQPKPQPCDNASYNPQAAADIRSQGVLHNVDRFKERKSDDEDAPVFPLPRERLESISNVDKDAMDEYLGTNNSQHEEELSKYFSNNIETADQDNTTKISQLRQLLEQNGISDNKNFTVGIYPAPVQSAQASAATTPGSARRRVSFETPFQEDTVPPSPNTRRKNFSFTPISPGPQSPNGRQSKCSSANVSPFVSPRNTPVPRTKNNTHQNAGIGVRRKIKREPDLCVDIPENKNYMSAPASPMLYNNKSVLEKLLHSNSKVAYTPDYVTSIKQDVSNEVDMLEENVDGFSDFTYSRSQSVPINQMIKSNFSEDAQFLPNLTNQNDFNDFDPISESVSVNHIIDALDEPACESANNMDMYNVEIAPTGQCIPSFNLIVDNNLEIPPAFGDGGIPYAPGPRHLARSQSIDVNSCYDLKGNPSRSVPSTPLSFKPQPAKNFNSQSSRSYPSTPLLVAETAFNYTVNGDCLLNGQPIRSNGAARDQDLTYFMNLNEANEDNNIERHLGAEDEFSIGRGLQGNDFAIVENEQALMDENGVLIAEQTYNN</sequence>
<evidence type="ECO:0000256" key="4">
    <source>
        <dbReference type="ARBA" id="ARBA00061114"/>
    </source>
</evidence>
<dbReference type="GO" id="GO:0000978">
    <property type="term" value="F:RNA polymerase II cis-regulatory region sequence-specific DNA binding"/>
    <property type="evidence" value="ECO:0007669"/>
    <property type="project" value="TreeGrafter"/>
</dbReference>
<feature type="region of interest" description="Disordered" evidence="5">
    <location>
        <begin position="282"/>
        <end position="353"/>
    </location>
</feature>
<feature type="compositionally biased region" description="Polar residues" evidence="5">
    <location>
        <begin position="852"/>
        <end position="861"/>
    </location>
</feature>
<dbReference type="AlphaFoldDB" id="A0AA38I200"/>
<name>A0AA38I200_9CUCU</name>
<dbReference type="FunFam" id="1.10.10.10:FF:000128">
    <property type="entry name" value="DNA-binding protein RFX5 isoform X1"/>
    <property type="match status" value="1"/>
</dbReference>
<feature type="compositionally biased region" description="Basic and acidic residues" evidence="5">
    <location>
        <begin position="30"/>
        <end position="49"/>
    </location>
</feature>
<accession>A0AA38I200</accession>
<keyword evidence="3" id="KW-0539">Nucleus</keyword>
<feature type="region of interest" description="Disordered" evidence="5">
    <location>
        <begin position="851"/>
        <end position="879"/>
    </location>
</feature>
<comment type="caution">
    <text evidence="7">The sequence shown here is derived from an EMBL/GenBank/DDBJ whole genome shotgun (WGS) entry which is preliminary data.</text>
</comment>
<reference evidence="7" key="1">
    <citation type="journal article" date="2023" name="G3 (Bethesda)">
        <title>Whole genome assemblies of Zophobas morio and Tenebrio molitor.</title>
        <authorList>
            <person name="Kaur S."/>
            <person name="Stinson S.A."/>
            <person name="diCenzo G.C."/>
        </authorList>
    </citation>
    <scope>NUCLEOTIDE SEQUENCE</scope>
    <source>
        <strain evidence="7">QUZm001</strain>
    </source>
</reference>
<comment type="similarity">
    <text evidence="4">Belongs to the RFX family.</text>
</comment>
<keyword evidence="8" id="KW-1185">Reference proteome</keyword>
<feature type="compositionally biased region" description="Polar residues" evidence="5">
    <location>
        <begin position="869"/>
        <end position="879"/>
    </location>
</feature>
<dbReference type="EMBL" id="JALNTZ010000006">
    <property type="protein sequence ID" value="KAJ3647611.1"/>
    <property type="molecule type" value="Genomic_DNA"/>
</dbReference>
<dbReference type="Proteomes" id="UP001168821">
    <property type="component" value="Unassembled WGS sequence"/>
</dbReference>
<proteinExistence type="inferred from homology"/>
<dbReference type="InterPro" id="IPR039779">
    <property type="entry name" value="RFX-like"/>
</dbReference>
<evidence type="ECO:0000256" key="5">
    <source>
        <dbReference type="SAM" id="MobiDB-lite"/>
    </source>
</evidence>
<comment type="subcellular location">
    <subcellularLocation>
        <location evidence="1">Nucleus</location>
    </subcellularLocation>
</comment>
<feature type="compositionally biased region" description="Polar residues" evidence="5">
    <location>
        <begin position="9"/>
        <end position="28"/>
    </location>
</feature>
<gene>
    <name evidence="7" type="ORF">Zmor_019479</name>
</gene>
<dbReference type="Gene3D" id="1.10.10.10">
    <property type="entry name" value="Winged helix-like DNA-binding domain superfamily/Winged helix DNA-binding domain"/>
    <property type="match status" value="1"/>
</dbReference>
<dbReference type="SUPFAM" id="SSF46785">
    <property type="entry name" value="Winged helix' DNA-binding domain"/>
    <property type="match status" value="1"/>
</dbReference>
<dbReference type="GO" id="GO:0000981">
    <property type="term" value="F:DNA-binding transcription factor activity, RNA polymerase II-specific"/>
    <property type="evidence" value="ECO:0007669"/>
    <property type="project" value="TreeGrafter"/>
</dbReference>
<organism evidence="7 8">
    <name type="scientific">Zophobas morio</name>
    <dbReference type="NCBI Taxonomy" id="2755281"/>
    <lineage>
        <taxon>Eukaryota</taxon>
        <taxon>Metazoa</taxon>
        <taxon>Ecdysozoa</taxon>
        <taxon>Arthropoda</taxon>
        <taxon>Hexapoda</taxon>
        <taxon>Insecta</taxon>
        <taxon>Pterygota</taxon>
        <taxon>Neoptera</taxon>
        <taxon>Endopterygota</taxon>
        <taxon>Coleoptera</taxon>
        <taxon>Polyphaga</taxon>
        <taxon>Cucujiformia</taxon>
        <taxon>Tenebrionidae</taxon>
        <taxon>Zophobas</taxon>
    </lineage>
</organism>
<dbReference type="InterPro" id="IPR036390">
    <property type="entry name" value="WH_DNA-bd_sf"/>
</dbReference>
<keyword evidence="2" id="KW-0238">DNA-binding</keyword>
<evidence type="ECO:0000256" key="1">
    <source>
        <dbReference type="ARBA" id="ARBA00004123"/>
    </source>
</evidence>
<evidence type="ECO:0000256" key="3">
    <source>
        <dbReference type="ARBA" id="ARBA00023242"/>
    </source>
</evidence>
<dbReference type="PANTHER" id="PTHR12619:SF21">
    <property type="entry name" value="RFX-TYPE WINGED-HELIX DOMAIN-CONTAINING PROTEIN"/>
    <property type="match status" value="1"/>
</dbReference>
<evidence type="ECO:0000259" key="6">
    <source>
        <dbReference type="PROSITE" id="PS51526"/>
    </source>
</evidence>
<feature type="compositionally biased region" description="Polar residues" evidence="5">
    <location>
        <begin position="609"/>
        <end position="630"/>
    </location>
</feature>
<feature type="compositionally biased region" description="Low complexity" evidence="5">
    <location>
        <begin position="562"/>
        <end position="571"/>
    </location>
</feature>
<dbReference type="PANTHER" id="PTHR12619">
    <property type="entry name" value="RFX TRANSCRIPTION FACTOR FAMILY"/>
    <property type="match status" value="1"/>
</dbReference>